<comment type="similarity">
    <text evidence="3">Belongs to the bacterial microcompartments protein family.</text>
</comment>
<dbReference type="InterPro" id="IPR044872">
    <property type="entry name" value="CcmK/CsoS1_BMC"/>
</dbReference>
<gene>
    <name evidence="6" type="ORF">GM661_12960</name>
</gene>
<sequence length="211" mass="22921">MLKRTVGLIETVGLSAAIEASDVALKAANIELLGYEISRGGLVTVKITGKVSAVKAAVDAAQIAADRVNSVRSIDVIPRPHDSLKQIIETRETVGLENNAASTKGVLNSVQPTPVLEDNLLEQAKKEVNEDKESGDDEAEIGKTVKVDRENNEKKEIGFENKEIADEEAENEEDQNDQGEICNLCGDPDCPRRKGDLRVNCIHYDEIIGDE</sequence>
<evidence type="ECO:0000256" key="3">
    <source>
        <dbReference type="PROSITE-ProRule" id="PRU01278"/>
    </source>
</evidence>
<keyword evidence="2" id="KW-1283">Bacterial microcompartment</keyword>
<name>A0A8A7KAK6_9FIRM</name>
<feature type="domain" description="BMC" evidence="5">
    <location>
        <begin position="5"/>
        <end position="89"/>
    </location>
</feature>
<organism evidence="6 7">
    <name type="scientific">Iocasia fonsfrigidae</name>
    <dbReference type="NCBI Taxonomy" id="2682810"/>
    <lineage>
        <taxon>Bacteria</taxon>
        <taxon>Bacillati</taxon>
        <taxon>Bacillota</taxon>
        <taxon>Clostridia</taxon>
        <taxon>Halanaerobiales</taxon>
        <taxon>Halanaerobiaceae</taxon>
        <taxon>Iocasia</taxon>
    </lineage>
</organism>
<dbReference type="Gene3D" id="3.30.70.1710">
    <property type="match status" value="1"/>
</dbReference>
<protein>
    <submittedName>
        <fullName evidence="6">BMC domain-containing protein</fullName>
    </submittedName>
</protein>
<feature type="compositionally biased region" description="Basic and acidic residues" evidence="4">
    <location>
        <begin position="140"/>
        <end position="164"/>
    </location>
</feature>
<dbReference type="PROSITE" id="PS51930">
    <property type="entry name" value="BMC_2"/>
    <property type="match status" value="1"/>
</dbReference>
<dbReference type="PANTHER" id="PTHR33941:SF11">
    <property type="entry name" value="BACTERIAL MICROCOMPARTMENT SHELL PROTEIN PDUJ"/>
    <property type="match status" value="1"/>
</dbReference>
<evidence type="ECO:0000256" key="2">
    <source>
        <dbReference type="ARBA" id="ARBA00024446"/>
    </source>
</evidence>
<evidence type="ECO:0000313" key="7">
    <source>
        <dbReference type="Proteomes" id="UP000665020"/>
    </source>
</evidence>
<dbReference type="SUPFAM" id="SSF143414">
    <property type="entry name" value="CcmK-like"/>
    <property type="match status" value="1"/>
</dbReference>
<dbReference type="RefSeq" id="WP_330165217.1">
    <property type="nucleotide sequence ID" value="NZ_CP046640.1"/>
</dbReference>
<evidence type="ECO:0000256" key="4">
    <source>
        <dbReference type="SAM" id="MobiDB-lite"/>
    </source>
</evidence>
<dbReference type="GO" id="GO:0031469">
    <property type="term" value="C:bacterial microcompartment"/>
    <property type="evidence" value="ECO:0007669"/>
    <property type="project" value="UniProtKB-SubCell"/>
</dbReference>
<dbReference type="InterPro" id="IPR050575">
    <property type="entry name" value="BMC_shell"/>
</dbReference>
<dbReference type="SMART" id="SM00877">
    <property type="entry name" value="BMC"/>
    <property type="match status" value="1"/>
</dbReference>
<evidence type="ECO:0000313" key="6">
    <source>
        <dbReference type="EMBL" id="QTL98806.1"/>
    </source>
</evidence>
<feature type="region of interest" description="Disordered" evidence="4">
    <location>
        <begin position="127"/>
        <end position="181"/>
    </location>
</feature>
<dbReference type="EMBL" id="CP046640">
    <property type="protein sequence ID" value="QTL98806.1"/>
    <property type="molecule type" value="Genomic_DNA"/>
</dbReference>
<keyword evidence="7" id="KW-1185">Reference proteome</keyword>
<dbReference type="Pfam" id="PF00936">
    <property type="entry name" value="BMC"/>
    <property type="match status" value="1"/>
</dbReference>
<dbReference type="AlphaFoldDB" id="A0A8A7KAK6"/>
<evidence type="ECO:0000256" key="1">
    <source>
        <dbReference type="ARBA" id="ARBA00024322"/>
    </source>
</evidence>
<comment type="subcellular location">
    <subcellularLocation>
        <location evidence="1">Bacterial microcompartment</location>
    </subcellularLocation>
</comment>
<proteinExistence type="inferred from homology"/>
<reference evidence="6" key="1">
    <citation type="submission" date="2019-12" db="EMBL/GenBank/DDBJ databases">
        <authorList>
            <person name="zhang j."/>
            <person name="sun C.M."/>
        </authorList>
    </citation>
    <scope>NUCLEOTIDE SEQUENCE</scope>
    <source>
        <strain evidence="6">NS-1</strain>
    </source>
</reference>
<dbReference type="CDD" id="cd07045">
    <property type="entry name" value="BMC_CcmK_like"/>
    <property type="match status" value="1"/>
</dbReference>
<dbReference type="InterPro" id="IPR000249">
    <property type="entry name" value="BMC_dom"/>
</dbReference>
<dbReference type="KEGG" id="ifn:GM661_12960"/>
<dbReference type="PANTHER" id="PTHR33941">
    <property type="entry name" value="PROPANEDIOL UTILIZATION PROTEIN PDUA"/>
    <property type="match status" value="1"/>
</dbReference>
<feature type="compositionally biased region" description="Acidic residues" evidence="4">
    <location>
        <begin position="165"/>
        <end position="177"/>
    </location>
</feature>
<dbReference type="InterPro" id="IPR037233">
    <property type="entry name" value="CcmK-like_sf"/>
</dbReference>
<accession>A0A8A7KAK6</accession>
<dbReference type="Proteomes" id="UP000665020">
    <property type="component" value="Chromosome"/>
</dbReference>
<evidence type="ECO:0000259" key="5">
    <source>
        <dbReference type="PROSITE" id="PS51930"/>
    </source>
</evidence>